<proteinExistence type="predicted"/>
<name>A0A515DB38_9BURK</name>
<sequence>MNNTAEQFIATSKANAQALEGLASQAHASIEKLVELNVTASKALLGESFSHVQAVLGAKDAQEFLALQSGALKPLAEKSVAYFQHVQTILAAGGAEFAKAVEAKTVEAQKAFNGVVENLAKNAPAGTESAVAAFKSALTAGQSAVESAQASAKKAVEAAQSQFTAVTTQAVDAVKKATQAA</sequence>
<protein>
    <submittedName>
        <fullName evidence="2">Phasin family protein</fullName>
    </submittedName>
</protein>
<dbReference type="AlphaFoldDB" id="A0A515DB38"/>
<dbReference type="KEGG" id="rhf:EUB48_10330"/>
<dbReference type="InterPro" id="IPR010127">
    <property type="entry name" value="Phasin_subfam-1"/>
</dbReference>
<dbReference type="Proteomes" id="UP000316798">
    <property type="component" value="Chromosome"/>
</dbReference>
<dbReference type="OrthoDB" id="5298576at2"/>
<organism evidence="2 3">
    <name type="scientific">Rhodoferax sediminis</name>
    <dbReference type="NCBI Taxonomy" id="2509614"/>
    <lineage>
        <taxon>Bacteria</taxon>
        <taxon>Pseudomonadati</taxon>
        <taxon>Pseudomonadota</taxon>
        <taxon>Betaproteobacteria</taxon>
        <taxon>Burkholderiales</taxon>
        <taxon>Comamonadaceae</taxon>
        <taxon>Rhodoferax</taxon>
    </lineage>
</organism>
<dbReference type="EMBL" id="CP035503">
    <property type="protein sequence ID" value="QDL37621.1"/>
    <property type="molecule type" value="Genomic_DNA"/>
</dbReference>
<dbReference type="InterPro" id="IPR018968">
    <property type="entry name" value="Phasin"/>
</dbReference>
<evidence type="ECO:0000259" key="1">
    <source>
        <dbReference type="Pfam" id="PF09361"/>
    </source>
</evidence>
<evidence type="ECO:0000313" key="3">
    <source>
        <dbReference type="Proteomes" id="UP000316798"/>
    </source>
</evidence>
<feature type="domain" description="Phasin" evidence="1">
    <location>
        <begin position="6"/>
        <end position="103"/>
    </location>
</feature>
<gene>
    <name evidence="2" type="ORF">EUB48_10330</name>
</gene>
<keyword evidence="3" id="KW-1185">Reference proteome</keyword>
<accession>A0A515DB38</accession>
<evidence type="ECO:0000313" key="2">
    <source>
        <dbReference type="EMBL" id="QDL37621.1"/>
    </source>
</evidence>
<dbReference type="RefSeq" id="WP_142818866.1">
    <property type="nucleotide sequence ID" value="NZ_CP035503.1"/>
</dbReference>
<reference evidence="2 3" key="1">
    <citation type="submission" date="2019-01" db="EMBL/GenBank/DDBJ databases">
        <title>Genomic insights into a novel species Rhodoferax sp.</title>
        <authorList>
            <person name="Jin L."/>
        </authorList>
    </citation>
    <scope>NUCLEOTIDE SEQUENCE [LARGE SCALE GENOMIC DNA]</scope>
    <source>
        <strain evidence="2 3">CHu59-6-5</strain>
    </source>
</reference>
<dbReference type="Pfam" id="PF09361">
    <property type="entry name" value="Phasin_2"/>
    <property type="match status" value="1"/>
</dbReference>
<dbReference type="NCBIfam" id="TIGR01841">
    <property type="entry name" value="phasin"/>
    <property type="match status" value="1"/>
</dbReference>